<gene>
    <name evidence="2" type="ORF">GS441_22055</name>
    <name evidence="3" type="ORF">GS453_07120</name>
    <name evidence="4" type="ORF">GS453_14765</name>
</gene>
<dbReference type="Proteomes" id="UP000738270">
    <property type="component" value="Unassembled WGS sequence"/>
</dbReference>
<feature type="transmembrane region" description="Helical" evidence="1">
    <location>
        <begin position="34"/>
        <end position="51"/>
    </location>
</feature>
<keyword evidence="1" id="KW-0472">Membrane</keyword>
<dbReference type="AlphaFoldDB" id="A0A9Q2SCC8"/>
<feature type="transmembrane region" description="Helical" evidence="1">
    <location>
        <begin position="12"/>
        <end position="28"/>
    </location>
</feature>
<dbReference type="EMBL" id="WUXD01000023">
    <property type="protein sequence ID" value="MBM4628076.1"/>
    <property type="molecule type" value="Genomic_DNA"/>
</dbReference>
<sequence>MNRYIADRGVQASAATAVVLGVCTAVAYSPPLLAVWVGWAGVTAWAVSNVWRRRGHA</sequence>
<reference evidence="2" key="1">
    <citation type="submission" date="2019-11" db="EMBL/GenBank/DDBJ databases">
        <title>Spread of Macrolides and rifampicin resistant Rhodococcus equi in clinical isolates in the USA.</title>
        <authorList>
            <person name="Alvarez-Narvaez S."/>
            <person name="Huber L."/>
            <person name="Cohen N.D."/>
            <person name="Slovis N."/>
            <person name="Greiter M."/>
            <person name="Giguere S."/>
            <person name="Hart K."/>
        </authorList>
    </citation>
    <scope>NUCLEOTIDE SEQUENCE</scope>
    <source>
        <strain evidence="2">Lh_17</strain>
        <strain evidence="3">Lh_38</strain>
    </source>
</reference>
<keyword evidence="1" id="KW-0812">Transmembrane</keyword>
<evidence type="ECO:0000313" key="5">
    <source>
        <dbReference type="Proteomes" id="UP000808906"/>
    </source>
</evidence>
<keyword evidence="1" id="KW-1133">Transmembrane helix</keyword>
<evidence type="ECO:0000313" key="3">
    <source>
        <dbReference type="EMBL" id="MBM4626646.1"/>
    </source>
</evidence>
<name>A0A9Q2SCC8_RHOHA</name>
<dbReference type="RefSeq" id="WP_157664965.1">
    <property type="nucleotide sequence ID" value="NZ_AP025268.1"/>
</dbReference>
<dbReference type="EMBL" id="WUXR01000017">
    <property type="protein sequence ID" value="MBM4568003.1"/>
    <property type="molecule type" value="Genomic_DNA"/>
</dbReference>
<proteinExistence type="predicted"/>
<organism evidence="2 5">
    <name type="scientific">Rhodococcus hoagii</name>
    <name type="common">Corynebacterium equii</name>
    <dbReference type="NCBI Taxonomy" id="43767"/>
    <lineage>
        <taxon>Bacteria</taxon>
        <taxon>Bacillati</taxon>
        <taxon>Actinomycetota</taxon>
        <taxon>Actinomycetes</taxon>
        <taxon>Mycobacteriales</taxon>
        <taxon>Nocardiaceae</taxon>
        <taxon>Prescottella</taxon>
    </lineage>
</organism>
<accession>A0A9Q2SCC8</accession>
<evidence type="ECO:0000256" key="1">
    <source>
        <dbReference type="SAM" id="Phobius"/>
    </source>
</evidence>
<dbReference type="EMBL" id="WUXD01000002">
    <property type="protein sequence ID" value="MBM4626646.1"/>
    <property type="molecule type" value="Genomic_DNA"/>
</dbReference>
<evidence type="ECO:0000313" key="2">
    <source>
        <dbReference type="EMBL" id="MBM4568003.1"/>
    </source>
</evidence>
<protein>
    <submittedName>
        <fullName evidence="2">Uncharacterized protein</fullName>
    </submittedName>
</protein>
<comment type="caution">
    <text evidence="2">The sequence shown here is derived from an EMBL/GenBank/DDBJ whole genome shotgun (WGS) entry which is preliminary data.</text>
</comment>
<evidence type="ECO:0000313" key="4">
    <source>
        <dbReference type="EMBL" id="MBM4628076.1"/>
    </source>
</evidence>
<dbReference type="Proteomes" id="UP000808906">
    <property type="component" value="Unassembled WGS sequence"/>
</dbReference>